<feature type="region of interest" description="Disordered" evidence="1">
    <location>
        <begin position="1148"/>
        <end position="1168"/>
    </location>
</feature>
<dbReference type="Pfam" id="PF11223">
    <property type="entry name" value="DUF3020"/>
    <property type="match status" value="1"/>
</dbReference>
<accession>A0A7H9B372</accession>
<feature type="region of interest" description="Disordered" evidence="1">
    <location>
        <begin position="774"/>
        <end position="793"/>
    </location>
</feature>
<feature type="compositionally biased region" description="Basic residues" evidence="1">
    <location>
        <begin position="774"/>
        <end position="783"/>
    </location>
</feature>
<evidence type="ECO:0000313" key="4">
    <source>
        <dbReference type="Proteomes" id="UP000509704"/>
    </source>
</evidence>
<gene>
    <name evidence="3" type="ORF">HG535_0D05530</name>
</gene>
<feature type="compositionally biased region" description="Acidic residues" evidence="1">
    <location>
        <begin position="1"/>
        <end position="10"/>
    </location>
</feature>
<dbReference type="KEGG" id="zmk:HG535_0D05530"/>
<feature type="compositionally biased region" description="Basic residues" evidence="1">
    <location>
        <begin position="174"/>
        <end position="186"/>
    </location>
</feature>
<dbReference type="RefSeq" id="XP_037144571.1">
    <property type="nucleotide sequence ID" value="XM_037288676.1"/>
</dbReference>
<feature type="region of interest" description="Disordered" evidence="1">
    <location>
        <begin position="82"/>
        <end position="111"/>
    </location>
</feature>
<evidence type="ECO:0000313" key="3">
    <source>
        <dbReference type="EMBL" id="QLG72844.1"/>
    </source>
</evidence>
<organism evidence="3 4">
    <name type="scientific">Zygotorulaspora mrakii</name>
    <name type="common">Zygosaccharomyces mrakii</name>
    <dbReference type="NCBI Taxonomy" id="42260"/>
    <lineage>
        <taxon>Eukaryota</taxon>
        <taxon>Fungi</taxon>
        <taxon>Dikarya</taxon>
        <taxon>Ascomycota</taxon>
        <taxon>Saccharomycotina</taxon>
        <taxon>Saccharomycetes</taxon>
        <taxon>Saccharomycetales</taxon>
        <taxon>Saccharomycetaceae</taxon>
        <taxon>Zygotorulaspora</taxon>
    </lineage>
</organism>
<feature type="compositionally biased region" description="Basic residues" evidence="1">
    <location>
        <begin position="610"/>
        <end position="620"/>
    </location>
</feature>
<feature type="compositionally biased region" description="Basic residues" evidence="1">
    <location>
        <begin position="200"/>
        <end position="216"/>
    </location>
</feature>
<feature type="compositionally biased region" description="Basic and acidic residues" evidence="1">
    <location>
        <begin position="551"/>
        <end position="573"/>
    </location>
</feature>
<proteinExistence type="predicted"/>
<evidence type="ECO:0000259" key="2">
    <source>
        <dbReference type="Pfam" id="PF11223"/>
    </source>
</evidence>
<dbReference type="OrthoDB" id="5595797at2759"/>
<feature type="compositionally biased region" description="Basic and acidic residues" evidence="1">
    <location>
        <begin position="621"/>
        <end position="630"/>
    </location>
</feature>
<feature type="region of interest" description="Disordered" evidence="1">
    <location>
        <begin position="1"/>
        <end position="62"/>
    </location>
</feature>
<name>A0A7H9B372_ZYGMR</name>
<dbReference type="Proteomes" id="UP000509704">
    <property type="component" value="Chromosome 4"/>
</dbReference>
<evidence type="ECO:0000256" key="1">
    <source>
        <dbReference type="SAM" id="MobiDB-lite"/>
    </source>
</evidence>
<feature type="compositionally biased region" description="Acidic residues" evidence="1">
    <location>
        <begin position="242"/>
        <end position="252"/>
    </location>
</feature>
<feature type="region of interest" description="Disordered" evidence="1">
    <location>
        <begin position="979"/>
        <end position="1008"/>
    </location>
</feature>
<feature type="region of interest" description="Disordered" evidence="1">
    <location>
        <begin position="543"/>
        <end position="634"/>
    </location>
</feature>
<keyword evidence="4" id="KW-1185">Reference proteome</keyword>
<feature type="compositionally biased region" description="Basic and acidic residues" evidence="1">
    <location>
        <begin position="586"/>
        <end position="596"/>
    </location>
</feature>
<feature type="domain" description="DUF3020" evidence="2">
    <location>
        <begin position="1244"/>
        <end position="1291"/>
    </location>
</feature>
<protein>
    <recommendedName>
        <fullName evidence="2">DUF3020 domain-containing protein</fullName>
    </recommendedName>
</protein>
<reference evidence="3 4" key="1">
    <citation type="submission" date="2020-07" db="EMBL/GenBank/DDBJ databases">
        <title>The yeast mating-type switching endonuclease HO is a domesticated member of an unorthodox homing genetic element family.</title>
        <authorList>
            <person name="Coughlan A.Y."/>
            <person name="Lombardi L."/>
            <person name="Braun-Galleani S."/>
            <person name="Martos A.R."/>
            <person name="Galeote V."/>
            <person name="Bigey F."/>
            <person name="Dequin S."/>
            <person name="Byrne K.P."/>
            <person name="Wolfe K.H."/>
        </authorList>
    </citation>
    <scope>NUCLEOTIDE SEQUENCE [LARGE SCALE GENOMIC DNA]</scope>
    <source>
        <strain evidence="3 4">NRRL Y-6702</strain>
    </source>
</reference>
<feature type="compositionally biased region" description="Polar residues" evidence="1">
    <location>
        <begin position="319"/>
        <end position="335"/>
    </location>
</feature>
<feature type="compositionally biased region" description="Basic residues" evidence="1">
    <location>
        <begin position="476"/>
        <end position="496"/>
    </location>
</feature>
<dbReference type="GeneID" id="59236567"/>
<feature type="compositionally biased region" description="Basic and acidic residues" evidence="1">
    <location>
        <begin position="1349"/>
        <end position="1411"/>
    </location>
</feature>
<feature type="region of interest" description="Disordered" evidence="1">
    <location>
        <begin position="1349"/>
        <end position="1433"/>
    </location>
</feature>
<sequence>MSQDEGDDINFNELVGNLLSTHNASNRNEENDDNSSNVPENSFLKQNLPQDEDTNHVDLPDFNVEGDDDALAAVVANAIENMDQEGAPSEDFFEQEHAGNVSKEQIEEHQQEDWARILEQGLLQGTDTDAIPDGQIDVPQEQLDQDDENLRRAILESLQELNVDSNDKGTSAKKSSKKSSKKKKKDKTKEKDPEKQKSATSKKKKRSKDHKKSKHAKSAESTSISEDVIRGFMQRGAGSSEAEIDQPADTEDAETHALVEATLKAFERELLGTPTITPVTQQRKTASKKKSATNAPSSTKKKTSSKKKPEKAETVRIDPTSSTTLIHPTINQLSGPTEEDKKKDNKKKKKKAAKDISESNEVYEDDEFSKALAEMVNQVVNTSLTETTNQPSEAVTKQQKEFVEPLTVPEENKKIERRKSNEDSFDLNQIMQKAMTLAFQEQHQEGLDNSVMEDFNRGLGDFGVTNVLDPTSVEIKKKKSSKASAKKTPPKKKKIGKSSTSIEASGLREEPFRKVKPAKPKREKILPSRDELFKKKYHQAARAAASAARKLITERNKASKASLRMERKVAREEKRRKKKQEEEELARERKELKDIVAKGPPYPPDLRLTKSGKPKKPYRRWTKEEMDKRAAVPADNLNRIKKEKKVKKKKSKKLKRVPLSTLKKIPLFNFVKGNVPSDIRQKLNGIDESLKKIPLQNYKLDINRLAPPEKVSKEEMERFDAIKEDFDAAIKLKKSFALASFDITRKTVIRREKIALHPPWAIPSQPPFALPVARRRRKERTKKLKDFKSDRNSRKRQRDYSIAFNARNRIIPAVLFPIINTLKAAAKAKAASGASSEEASNHLLTIIKHTKKSIAQTLQMSRRNYKQDYSTMKTESDINRSQERMKRVRRMPIFSLANIRQVEAKERASSQSLQEKSTPPSVIKIEEGTVPQDSLKDIPGDDHKVTFEINPNFSSKETAIEPIAIVGTNEAREFKVRNSSDVSVSKGPQECVDHTETGSSISQRTNKDKQDLTIVSENLSPQVISAEKGNTVLQSMATNILTTSCEKETTNSQNVQKSETVEHKFSSALIPSPVKNELDNEVQSLTKQSYSGEQEVRNVVEVLMKRQFSRSDGSVVDLPPNLQNIISASIGELIPAFEDENRLEATIERENKRPRRGPSQVLNLDGLVPPSAQNFVPKVERKETFSPAVTRSKPLKKKGEQPTLMYTFNIPDYRGTQGKRLMLLKRAKKHLTNDEMNALKKEMNKERKRKWREANVEKNWENDLRSRLRRRANLKFGDRDSEDKEKWFEVELAKNLADRGIKRSNETDMKKNSCSTNLSDNEVLNMIAATLNKLEVARLLERELNDEVNKKTEGERKDENSGEGKHAAFEAKKSLTEKTTDEDLSVADEKDTNQERTDELFEDGTLKRPYPDDIPVIIPLSKRPASSSSSTVS</sequence>
<dbReference type="InterPro" id="IPR021386">
    <property type="entry name" value="SPP41_DUF3020"/>
</dbReference>
<feature type="compositionally biased region" description="Polar residues" evidence="1">
    <location>
        <begin position="274"/>
        <end position="283"/>
    </location>
</feature>
<dbReference type="EMBL" id="CP058607">
    <property type="protein sequence ID" value="QLG72844.1"/>
    <property type="molecule type" value="Genomic_DNA"/>
</dbReference>
<feature type="region of interest" description="Disordered" evidence="1">
    <location>
        <begin position="474"/>
        <end position="530"/>
    </location>
</feature>
<feature type="region of interest" description="Disordered" evidence="1">
    <location>
        <begin position="125"/>
        <end position="365"/>
    </location>
</feature>
<feature type="compositionally biased region" description="Basic and acidic residues" evidence="1">
    <location>
        <begin position="187"/>
        <end position="197"/>
    </location>
</feature>
<feature type="compositionally biased region" description="Basic residues" evidence="1">
    <location>
        <begin position="299"/>
        <end position="309"/>
    </location>
</feature>